<name>A0A914MMM5_MELIC</name>
<evidence type="ECO:0000313" key="1">
    <source>
        <dbReference type="Proteomes" id="UP000887563"/>
    </source>
</evidence>
<sequence length="58" mass="6659">MFSIVGVHKCRVLNCRVLTCRVRREFQMCAPEGRVLKCRSSQLSPQWKGLFVHLGVVV</sequence>
<accession>A0A914MMM5</accession>
<dbReference type="AlphaFoldDB" id="A0A914MMM5"/>
<organism evidence="1 2">
    <name type="scientific">Meloidogyne incognita</name>
    <name type="common">Southern root-knot nematode worm</name>
    <name type="synonym">Oxyuris incognita</name>
    <dbReference type="NCBI Taxonomy" id="6306"/>
    <lineage>
        <taxon>Eukaryota</taxon>
        <taxon>Metazoa</taxon>
        <taxon>Ecdysozoa</taxon>
        <taxon>Nematoda</taxon>
        <taxon>Chromadorea</taxon>
        <taxon>Rhabditida</taxon>
        <taxon>Tylenchina</taxon>
        <taxon>Tylenchomorpha</taxon>
        <taxon>Tylenchoidea</taxon>
        <taxon>Meloidogynidae</taxon>
        <taxon>Meloidogyninae</taxon>
        <taxon>Meloidogyne</taxon>
        <taxon>Meloidogyne incognita group</taxon>
    </lineage>
</organism>
<proteinExistence type="predicted"/>
<protein>
    <submittedName>
        <fullName evidence="2">Candidate secreted effector</fullName>
    </submittedName>
</protein>
<dbReference type="WBParaSite" id="Minc3s02216g28907">
    <property type="protein sequence ID" value="Minc3s02216g28907"/>
    <property type="gene ID" value="Minc3s02216g28907"/>
</dbReference>
<evidence type="ECO:0000313" key="2">
    <source>
        <dbReference type="WBParaSite" id="Minc3s02216g28907"/>
    </source>
</evidence>
<reference evidence="2" key="1">
    <citation type="submission" date="2022-11" db="UniProtKB">
        <authorList>
            <consortium name="WormBaseParasite"/>
        </authorList>
    </citation>
    <scope>IDENTIFICATION</scope>
</reference>
<dbReference type="Proteomes" id="UP000887563">
    <property type="component" value="Unplaced"/>
</dbReference>
<keyword evidence="1" id="KW-1185">Reference proteome</keyword>